<gene>
    <name evidence="6" type="ORF">TCON_2578</name>
</gene>
<keyword evidence="3" id="KW-0235">DNA replication</keyword>
<dbReference type="CDD" id="cd11712">
    <property type="entry name" value="GINS_A_psf2"/>
    <property type="match status" value="1"/>
</dbReference>
<evidence type="ECO:0000259" key="5">
    <source>
        <dbReference type="Pfam" id="PF05916"/>
    </source>
</evidence>
<evidence type="ECO:0000313" key="7">
    <source>
        <dbReference type="Proteomes" id="UP001516464"/>
    </source>
</evidence>
<dbReference type="InterPro" id="IPR036224">
    <property type="entry name" value="GINS_bundle-like_dom_sf"/>
</dbReference>
<organism evidence="6 7">
    <name type="scientific">Astathelohania contejeani</name>
    <dbReference type="NCBI Taxonomy" id="164912"/>
    <lineage>
        <taxon>Eukaryota</taxon>
        <taxon>Fungi</taxon>
        <taxon>Fungi incertae sedis</taxon>
        <taxon>Microsporidia</taxon>
        <taxon>Astathelohaniidae</taxon>
        <taxon>Astathelohania</taxon>
    </lineage>
</organism>
<dbReference type="SUPFAM" id="SSF158573">
    <property type="entry name" value="GINS helical bundle-like"/>
    <property type="match status" value="1"/>
</dbReference>
<dbReference type="InterPro" id="IPR021151">
    <property type="entry name" value="GINS_A"/>
</dbReference>
<comment type="subcellular location">
    <subcellularLocation>
        <location evidence="1">Nucleus</location>
    </subcellularLocation>
</comment>
<feature type="domain" description="GINS subunit" evidence="5">
    <location>
        <begin position="63"/>
        <end position="161"/>
    </location>
</feature>
<dbReference type="InterPro" id="IPR007257">
    <property type="entry name" value="GINS_Psf2"/>
</dbReference>
<dbReference type="PANTHER" id="PTHR12772">
    <property type="entry name" value="DNA REPLICATION COMPLEX GINS PROTEIN PSF2"/>
    <property type="match status" value="1"/>
</dbReference>
<name>A0ABQ7HVM0_9MICR</name>
<comment type="caution">
    <text evidence="6">The sequence shown here is derived from an EMBL/GenBank/DDBJ whole genome shotgun (WGS) entry which is preliminary data.</text>
</comment>
<comment type="similarity">
    <text evidence="2">Belongs to the GINS2/PSF2 family.</text>
</comment>
<dbReference type="Proteomes" id="UP001516464">
    <property type="component" value="Unassembled WGS sequence"/>
</dbReference>
<evidence type="ECO:0000256" key="1">
    <source>
        <dbReference type="ARBA" id="ARBA00004123"/>
    </source>
</evidence>
<reference evidence="6 7" key="1">
    <citation type="submission" date="2019-01" db="EMBL/GenBank/DDBJ databases">
        <title>Genomes sequencing and comparative genomics of infectious freshwater microsporidia, Cucumispora dikerogammari and Thelohania contejeani.</title>
        <authorList>
            <person name="Cormier A."/>
            <person name="Giraud I."/>
            <person name="Wattier R."/>
            <person name="Teixeira M."/>
            <person name="Grandjean F."/>
            <person name="Rigaud T."/>
            <person name="Cordaux R."/>
        </authorList>
    </citation>
    <scope>NUCLEOTIDE SEQUENCE [LARGE SCALE GENOMIC DNA]</scope>
    <source>
        <strain evidence="6">T1</strain>
        <tissue evidence="6">Spores</tissue>
    </source>
</reference>
<accession>A0ABQ7HVM0</accession>
<sequence length="171" mass="19839">MDPNELIHLAYQEEIEVELATDPFTLHLLEKDYCLSILPTKIPIFAALALKKGNMCQIRQPEYLSVDYLERVLKEETENEEYGSIYTYIFEVGTTLIDHCYNMDDAERSRVLLKAIKETRFNKTHLGLKHIEGKALNLNNLTPYEFNEIKEYLIGGMVMSREIAPPEKIKP</sequence>
<dbReference type="EMBL" id="SBIQ01000378">
    <property type="protein sequence ID" value="KAF7678782.1"/>
    <property type="molecule type" value="Genomic_DNA"/>
</dbReference>
<keyword evidence="7" id="KW-1185">Reference proteome</keyword>
<evidence type="ECO:0000256" key="2">
    <source>
        <dbReference type="ARBA" id="ARBA00010565"/>
    </source>
</evidence>
<evidence type="ECO:0000313" key="6">
    <source>
        <dbReference type="EMBL" id="KAF7678782.1"/>
    </source>
</evidence>
<proteinExistence type="inferred from homology"/>
<evidence type="ECO:0000256" key="4">
    <source>
        <dbReference type="ARBA" id="ARBA00023242"/>
    </source>
</evidence>
<dbReference type="Pfam" id="PF05916">
    <property type="entry name" value="Sld5"/>
    <property type="match status" value="1"/>
</dbReference>
<keyword evidence="4" id="KW-0539">Nucleus</keyword>
<dbReference type="Gene3D" id="1.20.58.1020">
    <property type="match status" value="1"/>
</dbReference>
<dbReference type="Gene3D" id="3.40.5.50">
    <property type="match status" value="1"/>
</dbReference>
<dbReference type="PANTHER" id="PTHR12772:SF0">
    <property type="entry name" value="DNA REPLICATION COMPLEX GINS PROTEIN PSF2"/>
    <property type="match status" value="1"/>
</dbReference>
<evidence type="ECO:0000256" key="3">
    <source>
        <dbReference type="ARBA" id="ARBA00022705"/>
    </source>
</evidence>
<protein>
    <submittedName>
        <fullName evidence="6">DNA replication complex GINS protein PSF2</fullName>
    </submittedName>
</protein>